<dbReference type="PANTHER" id="PTHR43701:SF12">
    <property type="entry name" value="MEMBRANE TRANSPORTER PROTEIN YTNM-RELATED"/>
    <property type="match status" value="1"/>
</dbReference>
<keyword evidence="6" id="KW-1003">Cell membrane</keyword>
<name>A0ABS4ZJ28_9MICO</name>
<evidence type="ECO:0000313" key="7">
    <source>
        <dbReference type="EMBL" id="MBP2437043.1"/>
    </source>
</evidence>
<keyword evidence="8" id="KW-1185">Reference proteome</keyword>
<keyword evidence="5 6" id="KW-0472">Membrane</keyword>
<feature type="transmembrane region" description="Helical" evidence="6">
    <location>
        <begin position="233"/>
        <end position="250"/>
    </location>
</feature>
<keyword evidence="4 6" id="KW-1133">Transmembrane helix</keyword>
<dbReference type="RefSeq" id="WP_165134909.1">
    <property type="nucleotide sequence ID" value="NZ_CP049253.1"/>
</dbReference>
<proteinExistence type="inferred from homology"/>
<comment type="similarity">
    <text evidence="2 6">Belongs to the 4-toluene sulfonate uptake permease (TSUP) (TC 2.A.102) family.</text>
</comment>
<protein>
    <recommendedName>
        <fullName evidence="6">Probable membrane transporter protein</fullName>
    </recommendedName>
</protein>
<comment type="subcellular location">
    <subcellularLocation>
        <location evidence="6">Cell membrane</location>
        <topology evidence="6">Multi-pass membrane protein</topology>
    </subcellularLocation>
    <subcellularLocation>
        <location evidence="1">Membrane</location>
        <topology evidence="1">Multi-pass membrane protein</topology>
    </subcellularLocation>
</comment>
<feature type="transmembrane region" description="Helical" evidence="6">
    <location>
        <begin position="68"/>
        <end position="91"/>
    </location>
</feature>
<evidence type="ECO:0000256" key="6">
    <source>
        <dbReference type="RuleBase" id="RU363041"/>
    </source>
</evidence>
<evidence type="ECO:0000256" key="1">
    <source>
        <dbReference type="ARBA" id="ARBA00004141"/>
    </source>
</evidence>
<dbReference type="Pfam" id="PF01925">
    <property type="entry name" value="TauE"/>
    <property type="match status" value="1"/>
</dbReference>
<evidence type="ECO:0000256" key="3">
    <source>
        <dbReference type="ARBA" id="ARBA00022692"/>
    </source>
</evidence>
<dbReference type="EMBL" id="JAGIOL010000001">
    <property type="protein sequence ID" value="MBP2437043.1"/>
    <property type="molecule type" value="Genomic_DNA"/>
</dbReference>
<gene>
    <name evidence="7" type="ORF">JOF34_001629</name>
</gene>
<feature type="transmembrane region" description="Helical" evidence="6">
    <location>
        <begin position="103"/>
        <end position="120"/>
    </location>
</feature>
<reference evidence="7 8" key="1">
    <citation type="submission" date="2021-03" db="EMBL/GenBank/DDBJ databases">
        <title>Sequencing the genomes of 1000 actinobacteria strains.</title>
        <authorList>
            <person name="Klenk H.-P."/>
        </authorList>
    </citation>
    <scope>NUCLEOTIDE SEQUENCE [LARGE SCALE GENOMIC DNA]</scope>
    <source>
        <strain evidence="7 8">DSM 24221</strain>
    </source>
</reference>
<feature type="transmembrane region" description="Helical" evidence="6">
    <location>
        <begin position="174"/>
        <end position="197"/>
    </location>
</feature>
<feature type="transmembrane region" description="Helical" evidence="6">
    <location>
        <begin position="256"/>
        <end position="278"/>
    </location>
</feature>
<dbReference type="InterPro" id="IPR002781">
    <property type="entry name" value="TM_pro_TauE-like"/>
</dbReference>
<accession>A0ABS4ZJ28</accession>
<organism evidence="7 8">
    <name type="scientific">Microbacterium amylolyticum</name>
    <dbReference type="NCBI Taxonomy" id="936337"/>
    <lineage>
        <taxon>Bacteria</taxon>
        <taxon>Bacillati</taxon>
        <taxon>Actinomycetota</taxon>
        <taxon>Actinomycetes</taxon>
        <taxon>Micrococcales</taxon>
        <taxon>Microbacteriaceae</taxon>
        <taxon>Microbacterium</taxon>
    </lineage>
</organism>
<sequence length="292" mass="30075">MPIIIVALLAGFVAQMVNGSLGMGYGTITATVLLGMGIAPALVSASVNIATVASDIVSGIAHHRFGNVHWPTAIALGISGAVGGFVGAWALVSLSGLDAARPFTSSVLVALGVLIVWRFVRRGGRLRQSAGPRRFIIAPTGLTAGFLNAVGGGGWGPVTMPVMLTTSKLPAYQVVGSVSVGEIFAAGAAVLGFWWALPNGLTVAWPLVIGLAVGGMIAAPFAAWLTRRIPTERLGATIGFLVIGLNLRTFSNSVGVPTWLTVTLYITVAAAWITSIVWDVRRSRSPQPVAVG</sequence>
<feature type="transmembrane region" description="Helical" evidence="6">
    <location>
        <begin position="32"/>
        <end position="56"/>
    </location>
</feature>
<feature type="transmembrane region" description="Helical" evidence="6">
    <location>
        <begin position="203"/>
        <end position="226"/>
    </location>
</feature>
<keyword evidence="3 6" id="KW-0812">Transmembrane</keyword>
<evidence type="ECO:0000256" key="2">
    <source>
        <dbReference type="ARBA" id="ARBA00009142"/>
    </source>
</evidence>
<evidence type="ECO:0000256" key="5">
    <source>
        <dbReference type="ARBA" id="ARBA00023136"/>
    </source>
</evidence>
<comment type="caution">
    <text evidence="7">The sequence shown here is derived from an EMBL/GenBank/DDBJ whole genome shotgun (WGS) entry which is preliminary data.</text>
</comment>
<evidence type="ECO:0000313" key="8">
    <source>
        <dbReference type="Proteomes" id="UP001519362"/>
    </source>
</evidence>
<dbReference type="Proteomes" id="UP001519362">
    <property type="component" value="Unassembled WGS sequence"/>
</dbReference>
<evidence type="ECO:0000256" key="4">
    <source>
        <dbReference type="ARBA" id="ARBA00022989"/>
    </source>
</evidence>
<dbReference type="PANTHER" id="PTHR43701">
    <property type="entry name" value="MEMBRANE TRANSPORTER PROTEIN MJ0441-RELATED"/>
    <property type="match status" value="1"/>
</dbReference>
<dbReference type="InterPro" id="IPR051598">
    <property type="entry name" value="TSUP/Inactive_protease-like"/>
</dbReference>